<protein>
    <recommendedName>
        <fullName evidence="5 6">Small ribosomal subunit protein bS6</fullName>
    </recommendedName>
</protein>
<dbReference type="RefSeq" id="WP_343163309.1">
    <property type="nucleotide sequence ID" value="NZ_JBHRSV010000028.1"/>
</dbReference>
<dbReference type="EMBL" id="JBHRSV010000028">
    <property type="protein sequence ID" value="MFC2927323.1"/>
    <property type="molecule type" value="Genomic_DNA"/>
</dbReference>
<dbReference type="HAMAP" id="MF_00360">
    <property type="entry name" value="Ribosomal_bS6"/>
    <property type="match status" value="1"/>
</dbReference>
<comment type="caution">
    <text evidence="7">The sequence shown here is derived from an EMBL/GenBank/DDBJ whole genome shotgun (WGS) entry which is preliminary data.</text>
</comment>
<dbReference type="CDD" id="cd00473">
    <property type="entry name" value="bS6"/>
    <property type="match status" value="1"/>
</dbReference>
<dbReference type="InterPro" id="IPR014717">
    <property type="entry name" value="Transl_elong_EF1B/ribsomal_bS6"/>
</dbReference>
<comment type="function">
    <text evidence="4 6">Binds together with bS18 to 16S ribosomal RNA.</text>
</comment>
<keyword evidence="6" id="KW-0699">rRNA-binding</keyword>
<evidence type="ECO:0000313" key="7">
    <source>
        <dbReference type="EMBL" id="MFC2927323.1"/>
    </source>
</evidence>
<name>A0ABV7A136_9PROT</name>
<dbReference type="Pfam" id="PF01250">
    <property type="entry name" value="Ribosomal_S6"/>
    <property type="match status" value="1"/>
</dbReference>
<evidence type="ECO:0000256" key="2">
    <source>
        <dbReference type="ARBA" id="ARBA00022980"/>
    </source>
</evidence>
<dbReference type="GO" id="GO:0005840">
    <property type="term" value="C:ribosome"/>
    <property type="evidence" value="ECO:0007669"/>
    <property type="project" value="UniProtKB-KW"/>
</dbReference>
<dbReference type="InterPro" id="IPR020814">
    <property type="entry name" value="Ribosomal_S6_plastid/chlpt"/>
</dbReference>
<dbReference type="PANTHER" id="PTHR21011:SF1">
    <property type="entry name" value="SMALL RIBOSOMAL SUBUNIT PROTEIN BS6M"/>
    <property type="match status" value="1"/>
</dbReference>
<dbReference type="SUPFAM" id="SSF54995">
    <property type="entry name" value="Ribosomal protein S6"/>
    <property type="match status" value="1"/>
</dbReference>
<accession>A0ABV7A136</accession>
<evidence type="ECO:0000256" key="1">
    <source>
        <dbReference type="ARBA" id="ARBA00009512"/>
    </source>
</evidence>
<keyword evidence="8" id="KW-1185">Reference proteome</keyword>
<keyword evidence="2 6" id="KW-0689">Ribosomal protein</keyword>
<reference evidence="8" key="1">
    <citation type="journal article" date="2019" name="Int. J. Syst. Evol. Microbiol.">
        <title>The Global Catalogue of Microorganisms (GCM) 10K type strain sequencing project: providing services to taxonomists for standard genome sequencing and annotation.</title>
        <authorList>
            <consortium name="The Broad Institute Genomics Platform"/>
            <consortium name="The Broad Institute Genome Sequencing Center for Infectious Disease"/>
            <person name="Wu L."/>
            <person name="Ma J."/>
        </authorList>
    </citation>
    <scope>NUCLEOTIDE SEQUENCE [LARGE SCALE GENOMIC DNA]</scope>
    <source>
        <strain evidence="8">KCTC 52487</strain>
    </source>
</reference>
<gene>
    <name evidence="6 7" type="primary">rpsF</name>
    <name evidence="7" type="ORF">ACFOOR_14540</name>
</gene>
<comment type="similarity">
    <text evidence="1 6">Belongs to the bacterial ribosomal protein bS6 family.</text>
</comment>
<dbReference type="Gene3D" id="3.30.70.60">
    <property type="match status" value="1"/>
</dbReference>
<evidence type="ECO:0000256" key="4">
    <source>
        <dbReference type="ARBA" id="ARBA00035104"/>
    </source>
</evidence>
<dbReference type="InterPro" id="IPR000529">
    <property type="entry name" value="Ribosomal_bS6"/>
</dbReference>
<evidence type="ECO:0000313" key="8">
    <source>
        <dbReference type="Proteomes" id="UP001595379"/>
    </source>
</evidence>
<organism evidence="7 8">
    <name type="scientific">Hyphobacterium vulgare</name>
    <dbReference type="NCBI Taxonomy" id="1736751"/>
    <lineage>
        <taxon>Bacteria</taxon>
        <taxon>Pseudomonadati</taxon>
        <taxon>Pseudomonadota</taxon>
        <taxon>Alphaproteobacteria</taxon>
        <taxon>Maricaulales</taxon>
        <taxon>Maricaulaceae</taxon>
        <taxon>Hyphobacterium</taxon>
    </lineage>
</organism>
<dbReference type="NCBIfam" id="TIGR00166">
    <property type="entry name" value="S6"/>
    <property type="match status" value="1"/>
</dbReference>
<evidence type="ECO:0000256" key="6">
    <source>
        <dbReference type="HAMAP-Rule" id="MF_00360"/>
    </source>
</evidence>
<dbReference type="PANTHER" id="PTHR21011">
    <property type="entry name" value="MITOCHONDRIAL 28S RIBOSOMAL PROTEIN S6"/>
    <property type="match status" value="1"/>
</dbReference>
<keyword evidence="3 6" id="KW-0687">Ribonucleoprotein</keyword>
<sequence>MAYYEHVFIARPDLSPAQAETLVEDVKTMIEEKGGKVAKTEYWGLRNLAYRIEKNRKGHYGLVDIEAPADVIAELDRRQRLSEDIIRHMTLRVDELDEKPSAILSKKDDRRRRDDRR</sequence>
<evidence type="ECO:0000256" key="5">
    <source>
        <dbReference type="ARBA" id="ARBA00035294"/>
    </source>
</evidence>
<dbReference type="InterPro" id="IPR035980">
    <property type="entry name" value="Ribosomal_bS6_sf"/>
</dbReference>
<proteinExistence type="inferred from homology"/>
<dbReference type="Proteomes" id="UP001595379">
    <property type="component" value="Unassembled WGS sequence"/>
</dbReference>
<evidence type="ECO:0000256" key="3">
    <source>
        <dbReference type="ARBA" id="ARBA00023274"/>
    </source>
</evidence>
<keyword evidence="6" id="KW-0694">RNA-binding</keyword>